<keyword evidence="1" id="KW-0067">ATP-binding</keyword>
<dbReference type="OrthoDB" id="4955412at2"/>
<keyword evidence="3" id="KW-1185">Reference proteome</keyword>
<keyword evidence="1" id="KW-0547">Nucleotide-binding</keyword>
<dbReference type="Proteomes" id="UP000034150">
    <property type="component" value="Unassembled WGS sequence"/>
</dbReference>
<protein>
    <submittedName>
        <fullName evidence="1">ATP-binding protein</fullName>
    </submittedName>
</protein>
<organism evidence="1 3">
    <name type="scientific">Mycolicibacterium obuense</name>
    <dbReference type="NCBI Taxonomy" id="1807"/>
    <lineage>
        <taxon>Bacteria</taxon>
        <taxon>Bacillati</taxon>
        <taxon>Actinomycetota</taxon>
        <taxon>Actinomycetes</taxon>
        <taxon>Mycobacteriales</taxon>
        <taxon>Mycobacteriaceae</taxon>
        <taxon>Mycolicibacterium</taxon>
    </lineage>
</organism>
<evidence type="ECO:0000313" key="3">
    <source>
        <dbReference type="Proteomes" id="UP000034150"/>
    </source>
</evidence>
<accession>A0A0M2K877</accession>
<evidence type="ECO:0000313" key="1">
    <source>
        <dbReference type="EMBL" id="KKF03412.1"/>
    </source>
</evidence>
<dbReference type="EMBL" id="SDLP01000005">
    <property type="protein sequence ID" value="TDL06727.1"/>
    <property type="molecule type" value="Genomic_DNA"/>
</dbReference>
<reference evidence="1 3" key="1">
    <citation type="submission" date="2015-04" db="EMBL/GenBank/DDBJ databases">
        <title>Genome sequence of Mycobacterium obuense UC1.</title>
        <authorList>
            <person name="Greninger A.L."/>
            <person name="Cunningham G."/>
            <person name="Chiu C.Y."/>
            <person name="Miller S."/>
        </authorList>
    </citation>
    <scope>NUCLEOTIDE SEQUENCE [LARGE SCALE GENOMIC DNA]</scope>
    <source>
        <strain evidence="1 3">UC1</strain>
    </source>
</reference>
<dbReference type="PATRIC" id="fig|1807.13.peg.1648"/>
<dbReference type="Proteomes" id="UP000294952">
    <property type="component" value="Unassembled WGS sequence"/>
</dbReference>
<reference evidence="2 4" key="2">
    <citation type="submission" date="2019-01" db="EMBL/GenBank/DDBJ databases">
        <title>High-quality-draft genome sequences of five non-tuberculosis mycobacteriaceae isolated from a nosocomial environment.</title>
        <authorList>
            <person name="Tiago I."/>
            <person name="Alarico S."/>
            <person name="Pereira S.G."/>
            <person name="Coelho C."/>
            <person name="Maranha A."/>
            <person name="Empadinhas N."/>
        </authorList>
    </citation>
    <scope>NUCLEOTIDE SEQUENCE [LARGE SCALE GENOMIC DNA]</scope>
    <source>
        <strain evidence="2 4">22DIII</strain>
    </source>
</reference>
<sequence>MSGRGEGDKKSVAARLVDMARERYVLGVSKDGEPFGAERSRPHLAILLRGGRAGLRADLAARYFTETGAVAGGQALTDATLILEGLAATQAPDKLNLRVADHHGTIYIDTGDPNGQVIKVCDGRWSMAPTAPVRFLRNTKLTGAMPAPSPRGDVTKLWEFVNVAVEDRPVLLAFLVAALVQCDVPHPVLALFGEQGSAKTTSTRSLVELIDPSPAPFRQAPRDADSWAVAASGSWVVALDNLSAIPPWLSDSLCRAATGDAMVKRSLYTDADLAVIKFRRCVIINGIDVGAIRPDLAERLAIVELRRIDPRMRQSEAEMRQRWETALPGIFGGLLDLAASVHHRLETITVEDSPRMADFCRTLAAVDEILSTNGVRRYMSRANQLSEDSLSVDPFIEQLRSRTLEPAVGQSGSDLLVLLTPVNDDWQRPRDWPKNGRDVSGLLRRHAPALRNLGWVIEDDGARNRRNVLLWTIYPPYKDVVAQRASQPSRLSLTQISENANFDRSQQKVLNADAKAGEGRTAAAS</sequence>
<evidence type="ECO:0000313" key="4">
    <source>
        <dbReference type="Proteomes" id="UP000294952"/>
    </source>
</evidence>
<gene>
    <name evidence="2" type="ORF">EUA04_18735</name>
    <name evidence="1" type="ORF">WN67_03280</name>
</gene>
<dbReference type="GO" id="GO:0005524">
    <property type="term" value="F:ATP binding"/>
    <property type="evidence" value="ECO:0007669"/>
    <property type="project" value="UniProtKB-KW"/>
</dbReference>
<proteinExistence type="predicted"/>
<dbReference type="AlphaFoldDB" id="A0A0M2K877"/>
<dbReference type="EMBL" id="LAUZ02000013">
    <property type="protein sequence ID" value="KKF03412.1"/>
    <property type="molecule type" value="Genomic_DNA"/>
</dbReference>
<dbReference type="SUPFAM" id="SSF52540">
    <property type="entry name" value="P-loop containing nucleoside triphosphate hydrolases"/>
    <property type="match status" value="1"/>
</dbReference>
<comment type="caution">
    <text evidence="1">The sequence shown here is derived from an EMBL/GenBank/DDBJ whole genome shotgun (WGS) entry which is preliminary data.</text>
</comment>
<name>A0A0M2K877_9MYCO</name>
<dbReference type="InterPro" id="IPR027417">
    <property type="entry name" value="P-loop_NTPase"/>
</dbReference>
<evidence type="ECO:0000313" key="2">
    <source>
        <dbReference type="EMBL" id="TDL06727.1"/>
    </source>
</evidence>